<sequence>VAVFQSKCHKHVSERLQEASDHAAAKKWTGCIAKVDGRVEGDDHVFGGIIDCCVPAASPWLAILLRGAFKELRSSVSLPGVGHVVQALSEDLFFVSLPIDNILGAGVSLGDLTAFMETAEAAKVVKDVGIIQKLKPMQCVYIPWGWLFMPFHVNVDRAKKVEPTEFAGIWMQPYWNVEAMKIAPHNVLEAVLNYNVEVLTRTG</sequence>
<gene>
    <name evidence="1" type="ORF">PCOR1329_LOCUS37290</name>
</gene>
<organism evidence="1 2">
    <name type="scientific">Prorocentrum cordatum</name>
    <dbReference type="NCBI Taxonomy" id="2364126"/>
    <lineage>
        <taxon>Eukaryota</taxon>
        <taxon>Sar</taxon>
        <taxon>Alveolata</taxon>
        <taxon>Dinophyceae</taxon>
        <taxon>Prorocentrales</taxon>
        <taxon>Prorocentraceae</taxon>
        <taxon>Prorocentrum</taxon>
    </lineage>
</organism>
<evidence type="ECO:0000313" key="2">
    <source>
        <dbReference type="Proteomes" id="UP001189429"/>
    </source>
</evidence>
<proteinExistence type="predicted"/>
<keyword evidence="2" id="KW-1185">Reference proteome</keyword>
<accession>A0ABN9TB03</accession>
<feature type="non-terminal residue" evidence="1">
    <location>
        <position position="1"/>
    </location>
</feature>
<dbReference type="Proteomes" id="UP001189429">
    <property type="component" value="Unassembled WGS sequence"/>
</dbReference>
<name>A0ABN9TB03_9DINO</name>
<evidence type="ECO:0000313" key="1">
    <source>
        <dbReference type="EMBL" id="CAK0842452.1"/>
    </source>
</evidence>
<protein>
    <submittedName>
        <fullName evidence="1">Uncharacterized protein</fullName>
    </submittedName>
</protein>
<dbReference type="EMBL" id="CAUYUJ010014521">
    <property type="protein sequence ID" value="CAK0842452.1"/>
    <property type="molecule type" value="Genomic_DNA"/>
</dbReference>
<reference evidence="1" key="1">
    <citation type="submission" date="2023-10" db="EMBL/GenBank/DDBJ databases">
        <authorList>
            <person name="Chen Y."/>
            <person name="Shah S."/>
            <person name="Dougan E. K."/>
            <person name="Thang M."/>
            <person name="Chan C."/>
        </authorList>
    </citation>
    <scope>NUCLEOTIDE SEQUENCE [LARGE SCALE GENOMIC DNA]</scope>
</reference>
<comment type="caution">
    <text evidence="1">The sequence shown here is derived from an EMBL/GenBank/DDBJ whole genome shotgun (WGS) entry which is preliminary data.</text>
</comment>
<feature type="non-terminal residue" evidence="1">
    <location>
        <position position="203"/>
    </location>
</feature>